<protein>
    <submittedName>
        <fullName evidence="7">Sigma-70 family RNA polymerase sigma factor</fullName>
    </submittedName>
</protein>
<dbReference type="InterPro" id="IPR013324">
    <property type="entry name" value="RNA_pol_sigma_r3/r4-like"/>
</dbReference>
<dbReference type="PANTHER" id="PTHR43133:SF63">
    <property type="entry name" value="RNA POLYMERASE SIGMA FACTOR FECI-RELATED"/>
    <property type="match status" value="1"/>
</dbReference>
<dbReference type="SUPFAM" id="SSF88946">
    <property type="entry name" value="Sigma2 domain of RNA polymerase sigma factors"/>
    <property type="match status" value="1"/>
</dbReference>
<dbReference type="EMBL" id="RYFG02000009">
    <property type="protein sequence ID" value="TRX02903.1"/>
    <property type="molecule type" value="Genomic_DNA"/>
</dbReference>
<dbReference type="Pfam" id="PF08281">
    <property type="entry name" value="Sigma70_r4_2"/>
    <property type="match status" value="1"/>
</dbReference>
<dbReference type="PANTHER" id="PTHR43133">
    <property type="entry name" value="RNA POLYMERASE ECF-TYPE SIGMA FACTO"/>
    <property type="match status" value="1"/>
</dbReference>
<dbReference type="RefSeq" id="WP_127028607.1">
    <property type="nucleotide sequence ID" value="NZ_RYFG02000009.1"/>
</dbReference>
<feature type="domain" description="RNA polymerase sigma factor 70 region 4 type 2" evidence="6">
    <location>
        <begin position="111"/>
        <end position="163"/>
    </location>
</feature>
<keyword evidence="2" id="KW-0805">Transcription regulation</keyword>
<comment type="similarity">
    <text evidence="1">Belongs to the sigma-70 factor family. ECF subfamily.</text>
</comment>
<dbReference type="NCBIfam" id="TIGR02937">
    <property type="entry name" value="sigma70-ECF"/>
    <property type="match status" value="1"/>
</dbReference>
<evidence type="ECO:0000313" key="7">
    <source>
        <dbReference type="EMBL" id="TRX02903.1"/>
    </source>
</evidence>
<sequence>MSVNGLMDILFRRHSKELLFFASQRAGSAAEDLVQEAYLRLMRHPNPESIGNIRAFLYRTTSNLTVDYHRRQVLEARYQQTSTQDVEIDAQLVKAVTPSPELRLSQQQELDMLRDMLQELPEITRNAFLLNRIEGLSHAEIAKRLGISVRNSERYLANAMRHLLKHSNFDE</sequence>
<name>A0ABY3CG72_9GAMM</name>
<dbReference type="InterPro" id="IPR039425">
    <property type="entry name" value="RNA_pol_sigma-70-like"/>
</dbReference>
<dbReference type="SUPFAM" id="SSF88659">
    <property type="entry name" value="Sigma3 and sigma4 domains of RNA polymerase sigma factors"/>
    <property type="match status" value="1"/>
</dbReference>
<evidence type="ECO:0000256" key="3">
    <source>
        <dbReference type="ARBA" id="ARBA00023082"/>
    </source>
</evidence>
<evidence type="ECO:0000256" key="4">
    <source>
        <dbReference type="ARBA" id="ARBA00023163"/>
    </source>
</evidence>
<evidence type="ECO:0000259" key="6">
    <source>
        <dbReference type="Pfam" id="PF08281"/>
    </source>
</evidence>
<evidence type="ECO:0000313" key="8">
    <source>
        <dbReference type="Proteomes" id="UP000733744"/>
    </source>
</evidence>
<dbReference type="InterPro" id="IPR014284">
    <property type="entry name" value="RNA_pol_sigma-70_dom"/>
</dbReference>
<dbReference type="Gene3D" id="1.10.1740.10">
    <property type="match status" value="1"/>
</dbReference>
<organism evidence="7 8">
    <name type="scientific">Candidatus Methylobacter oryzae</name>
    <dbReference type="NCBI Taxonomy" id="2497749"/>
    <lineage>
        <taxon>Bacteria</taxon>
        <taxon>Pseudomonadati</taxon>
        <taxon>Pseudomonadota</taxon>
        <taxon>Gammaproteobacteria</taxon>
        <taxon>Methylococcales</taxon>
        <taxon>Methylococcaceae</taxon>
        <taxon>Methylobacter</taxon>
    </lineage>
</organism>
<reference evidence="7 8" key="1">
    <citation type="journal article" date="2019" name="Antonie Van Leeuwenhoek">
        <title>Description of 'Ca. Methylobacter oryzae' KRF1, a novel species from the environmentally important Methylobacter clade 2.</title>
        <authorList>
            <person name="Khatri K."/>
            <person name="Mohite J.A."/>
            <person name="Pandit P.S."/>
            <person name="Bahulikar R."/>
            <person name="Rahalkar M.C."/>
        </authorList>
    </citation>
    <scope>NUCLEOTIDE SEQUENCE [LARGE SCALE GENOMIC DNA]</scope>
    <source>
        <strain evidence="7 8">KRF1</strain>
    </source>
</reference>
<gene>
    <name evidence="7" type="ORF">EKO24_001050</name>
</gene>
<dbReference type="Gene3D" id="1.10.10.10">
    <property type="entry name" value="Winged helix-like DNA-binding domain superfamily/Winged helix DNA-binding domain"/>
    <property type="match status" value="1"/>
</dbReference>
<dbReference type="InterPro" id="IPR007627">
    <property type="entry name" value="RNA_pol_sigma70_r2"/>
</dbReference>
<dbReference type="Pfam" id="PF04542">
    <property type="entry name" value="Sigma70_r2"/>
    <property type="match status" value="1"/>
</dbReference>
<feature type="domain" description="RNA polymerase sigma-70 region 2" evidence="5">
    <location>
        <begin position="10"/>
        <end position="72"/>
    </location>
</feature>
<dbReference type="InterPro" id="IPR013249">
    <property type="entry name" value="RNA_pol_sigma70_r4_t2"/>
</dbReference>
<keyword evidence="4" id="KW-0804">Transcription</keyword>
<dbReference type="InterPro" id="IPR013325">
    <property type="entry name" value="RNA_pol_sigma_r2"/>
</dbReference>
<keyword evidence="8" id="KW-1185">Reference proteome</keyword>
<comment type="caution">
    <text evidence="7">The sequence shown here is derived from an EMBL/GenBank/DDBJ whole genome shotgun (WGS) entry which is preliminary data.</text>
</comment>
<evidence type="ECO:0000256" key="1">
    <source>
        <dbReference type="ARBA" id="ARBA00010641"/>
    </source>
</evidence>
<dbReference type="InterPro" id="IPR036388">
    <property type="entry name" value="WH-like_DNA-bd_sf"/>
</dbReference>
<proteinExistence type="inferred from homology"/>
<dbReference type="CDD" id="cd06171">
    <property type="entry name" value="Sigma70_r4"/>
    <property type="match status" value="1"/>
</dbReference>
<evidence type="ECO:0000259" key="5">
    <source>
        <dbReference type="Pfam" id="PF04542"/>
    </source>
</evidence>
<accession>A0ABY3CG72</accession>
<dbReference type="Proteomes" id="UP000733744">
    <property type="component" value="Unassembled WGS sequence"/>
</dbReference>
<evidence type="ECO:0000256" key="2">
    <source>
        <dbReference type="ARBA" id="ARBA00023015"/>
    </source>
</evidence>
<keyword evidence="3" id="KW-0731">Sigma factor</keyword>